<sequence>MDTISHAWSIVRGVSLSEAVLHRSTVEGQTPITIDYPYLQHLFGTSKYALTAADGQMEAQLLAFVGPFLQLRVDPTSAAKDNLLKELECDVADEATTAALAAKGNANPLEAALTAVTDVVRSAVGLTGARSVRFTAPHMNLSIVTSKLEKDIAEFLSLIEKRIHACRSAGSGKNIMKDDIMFVLAVGEYLSEVLATVAVLYRSTAMLQLDDHGGHREWLLAQSFCASSEERRKKLLFELRLQSSAEKVLQTTNDLDNYSTHPAVLMNAAARPCQGGRREEEGDR</sequence>
<evidence type="ECO:0000313" key="2">
    <source>
        <dbReference type="Proteomes" id="UP000515908"/>
    </source>
</evidence>
<dbReference type="VEuPathDB" id="TriTrypDB:ADEAN_000968900"/>
<dbReference type="AlphaFoldDB" id="A0A7G2CQW4"/>
<proteinExistence type="predicted"/>
<dbReference type="Proteomes" id="UP000515908">
    <property type="component" value="Chromosome 24"/>
</dbReference>
<evidence type="ECO:0000313" key="1">
    <source>
        <dbReference type="EMBL" id="CAD2222150.1"/>
    </source>
</evidence>
<protein>
    <submittedName>
        <fullName evidence="1">Uncharacterized protein</fullName>
    </submittedName>
</protein>
<gene>
    <name evidence="1" type="ORF">ADEAN_000968900</name>
</gene>
<accession>A0A7G2CQW4</accession>
<organism evidence="1 2">
    <name type="scientific">Angomonas deanei</name>
    <dbReference type="NCBI Taxonomy" id="59799"/>
    <lineage>
        <taxon>Eukaryota</taxon>
        <taxon>Discoba</taxon>
        <taxon>Euglenozoa</taxon>
        <taxon>Kinetoplastea</taxon>
        <taxon>Metakinetoplastina</taxon>
        <taxon>Trypanosomatida</taxon>
        <taxon>Trypanosomatidae</taxon>
        <taxon>Strigomonadinae</taxon>
        <taxon>Angomonas</taxon>
    </lineage>
</organism>
<name>A0A7G2CQW4_9TRYP</name>
<dbReference type="EMBL" id="LR877168">
    <property type="protein sequence ID" value="CAD2222150.1"/>
    <property type="molecule type" value="Genomic_DNA"/>
</dbReference>
<reference evidence="1 2" key="1">
    <citation type="submission" date="2020-08" db="EMBL/GenBank/DDBJ databases">
        <authorList>
            <person name="Newling K."/>
            <person name="Davey J."/>
            <person name="Forrester S."/>
        </authorList>
    </citation>
    <scope>NUCLEOTIDE SEQUENCE [LARGE SCALE GENOMIC DNA]</scope>
    <source>
        <strain evidence="2">Crithidia deanei Carvalho (ATCC PRA-265)</strain>
    </source>
</reference>
<keyword evidence="2" id="KW-1185">Reference proteome</keyword>
<dbReference type="OrthoDB" id="272657at2759"/>